<dbReference type="EMBL" id="JBBJCI010000371">
    <property type="protein sequence ID" value="KAK7232033.1"/>
    <property type="molecule type" value="Genomic_DNA"/>
</dbReference>
<proteinExistence type="predicted"/>
<organism evidence="2 3">
    <name type="scientific">Aureococcus anophagefferens</name>
    <name type="common">Harmful bloom alga</name>
    <dbReference type="NCBI Taxonomy" id="44056"/>
    <lineage>
        <taxon>Eukaryota</taxon>
        <taxon>Sar</taxon>
        <taxon>Stramenopiles</taxon>
        <taxon>Ochrophyta</taxon>
        <taxon>Pelagophyceae</taxon>
        <taxon>Pelagomonadales</taxon>
        <taxon>Pelagomonadaceae</taxon>
        <taxon>Aureococcus</taxon>
    </lineage>
</organism>
<sequence>MCELLMTHGAAPETRSSEGETAEGIARRYASADAALALARRRRAAGRLGGLRRARARALLALRRDLPRLRGRGRAAPSTDRTYQRLFLDPRVPDDVFAHVLAYWRSARDYGVD</sequence>
<evidence type="ECO:0000256" key="1">
    <source>
        <dbReference type="SAM" id="MobiDB-lite"/>
    </source>
</evidence>
<evidence type="ECO:0000313" key="3">
    <source>
        <dbReference type="Proteomes" id="UP001363151"/>
    </source>
</evidence>
<reference evidence="2 3" key="1">
    <citation type="submission" date="2024-03" db="EMBL/GenBank/DDBJ databases">
        <title>Aureococcus anophagefferens CCMP1851 and Kratosvirus quantuckense: Draft genome of a second virus-susceptible host strain in the model system.</title>
        <authorList>
            <person name="Chase E."/>
            <person name="Truchon A.R."/>
            <person name="Schepens W."/>
            <person name="Wilhelm S.W."/>
        </authorList>
    </citation>
    <scope>NUCLEOTIDE SEQUENCE [LARGE SCALE GENOMIC DNA]</scope>
    <source>
        <strain evidence="2 3">CCMP1851</strain>
    </source>
</reference>
<dbReference type="Proteomes" id="UP001363151">
    <property type="component" value="Unassembled WGS sequence"/>
</dbReference>
<comment type="caution">
    <text evidence="2">The sequence shown here is derived from an EMBL/GenBank/DDBJ whole genome shotgun (WGS) entry which is preliminary data.</text>
</comment>
<protein>
    <recommendedName>
        <fullName evidence="4">Ankyrin repeat domain-containing protein</fullName>
    </recommendedName>
</protein>
<gene>
    <name evidence="2" type="ORF">SO694_00031027</name>
</gene>
<feature type="region of interest" description="Disordered" evidence="1">
    <location>
        <begin position="1"/>
        <end position="22"/>
    </location>
</feature>
<name>A0ABR1FJI9_AURAN</name>
<accession>A0ABR1FJI9</accession>
<keyword evidence="3" id="KW-1185">Reference proteome</keyword>
<evidence type="ECO:0000313" key="2">
    <source>
        <dbReference type="EMBL" id="KAK7232033.1"/>
    </source>
</evidence>
<evidence type="ECO:0008006" key="4">
    <source>
        <dbReference type="Google" id="ProtNLM"/>
    </source>
</evidence>